<evidence type="ECO:0000313" key="2">
    <source>
        <dbReference type="EMBL" id="MFK4751968.1"/>
    </source>
</evidence>
<dbReference type="PANTHER" id="PTHR33376">
    <property type="match status" value="1"/>
</dbReference>
<gene>
    <name evidence="2" type="ORF">WG929_06050</name>
</gene>
<dbReference type="SUPFAM" id="SSF53850">
    <property type="entry name" value="Periplasmic binding protein-like II"/>
    <property type="match status" value="1"/>
</dbReference>
<dbReference type="Proteomes" id="UP001620597">
    <property type="component" value="Unassembled WGS sequence"/>
</dbReference>
<name>A0ABW8NG69_9GAMM</name>
<protein>
    <submittedName>
        <fullName evidence="2">TRAP transporter substrate-binding protein</fullName>
    </submittedName>
</protein>
<dbReference type="RefSeq" id="WP_416205321.1">
    <property type="nucleotide sequence ID" value="NZ_JBBKTX010000006.1"/>
</dbReference>
<comment type="caution">
    <text evidence="2">The sequence shown here is derived from an EMBL/GenBank/DDBJ whole genome shotgun (WGS) entry which is preliminary data.</text>
</comment>
<evidence type="ECO:0000256" key="1">
    <source>
        <dbReference type="ARBA" id="ARBA00022729"/>
    </source>
</evidence>
<dbReference type="Pfam" id="PF03480">
    <property type="entry name" value="DctP"/>
    <property type="match status" value="1"/>
</dbReference>
<dbReference type="EMBL" id="JBBKTX010000006">
    <property type="protein sequence ID" value="MFK4751968.1"/>
    <property type="molecule type" value="Genomic_DNA"/>
</dbReference>
<sequence length="310" mass="34719">MLMVLLLSVPVAAETIRFGMITTPDHAWSRLMQQFKSSLENSSSNAIRVRESRFAKVRGESSIIELLGRGQLQAAIVAVGSLTTLDPSLNGWLMPYQFSSAAQLRLAAQSDDAKAMLAGLERHNLVALGYVFSGMRVIMTPTLMTSTRDLKGKRVGTFPNDVFYNWYRQLGADPQPIQIQDIRLWFEQEKIDAIDTDLATAVDLQLYDQAPNLMYTNHMAFPGVFVVSKSWWAALASGKQQAISAAFSQAEKTTFAALEQSEKADLQQLRERGVTVKKYTETDFNGVPQKLRDFYYGTNERLKRFGMAQP</sequence>
<keyword evidence="1" id="KW-0732">Signal</keyword>
<accession>A0ABW8NG69</accession>
<dbReference type="Gene3D" id="3.40.190.170">
    <property type="entry name" value="Bacterial extracellular solute-binding protein, family 7"/>
    <property type="match status" value="1"/>
</dbReference>
<dbReference type="InterPro" id="IPR018389">
    <property type="entry name" value="DctP_fam"/>
</dbReference>
<proteinExistence type="predicted"/>
<dbReference type="NCBIfam" id="NF037995">
    <property type="entry name" value="TRAP_S1"/>
    <property type="match status" value="1"/>
</dbReference>
<dbReference type="CDD" id="cd13603">
    <property type="entry name" value="PBP2_TRAP_Siap_TeaA_like"/>
    <property type="match status" value="1"/>
</dbReference>
<evidence type="ECO:0000313" key="3">
    <source>
        <dbReference type="Proteomes" id="UP001620597"/>
    </source>
</evidence>
<organism evidence="2 3">
    <name type="scientific">Oceanobacter antarcticus</name>
    <dbReference type="NCBI Taxonomy" id="3133425"/>
    <lineage>
        <taxon>Bacteria</taxon>
        <taxon>Pseudomonadati</taxon>
        <taxon>Pseudomonadota</taxon>
        <taxon>Gammaproteobacteria</taxon>
        <taxon>Oceanospirillales</taxon>
        <taxon>Oceanospirillaceae</taxon>
        <taxon>Oceanobacter</taxon>
    </lineage>
</organism>
<reference evidence="2 3" key="1">
    <citation type="submission" date="2024-03" db="EMBL/GenBank/DDBJ databases">
        <title>High-quality draft genome sequence of Oceanobacter sp. wDCs-4.</title>
        <authorList>
            <person name="Dong C."/>
        </authorList>
    </citation>
    <scope>NUCLEOTIDE SEQUENCE [LARGE SCALE GENOMIC DNA]</scope>
    <source>
        <strain evidence="3">wDCs-4</strain>
    </source>
</reference>
<dbReference type="PANTHER" id="PTHR33376:SF2">
    <property type="entry name" value="DICARBOXYLATE-BINDING PERIPLASMIC PROTEIN"/>
    <property type="match status" value="1"/>
</dbReference>
<keyword evidence="3" id="KW-1185">Reference proteome</keyword>
<dbReference type="InterPro" id="IPR038404">
    <property type="entry name" value="TRAP_DctP_sf"/>
</dbReference>